<dbReference type="OrthoDB" id="6090599at2759"/>
<evidence type="ECO:0000259" key="3">
    <source>
        <dbReference type="PROSITE" id="PS51020"/>
    </source>
</evidence>
<evidence type="ECO:0000313" key="5">
    <source>
        <dbReference type="Proteomes" id="UP000186922"/>
    </source>
</evidence>
<proteinExistence type="predicted"/>
<feature type="compositionally biased region" description="Polar residues" evidence="1">
    <location>
        <begin position="192"/>
        <end position="213"/>
    </location>
</feature>
<feature type="compositionally biased region" description="Low complexity" evidence="1">
    <location>
        <begin position="232"/>
        <end position="245"/>
    </location>
</feature>
<dbReference type="Gene3D" id="2.60.40.2130">
    <property type="entry name" value="F-spondin domain"/>
    <property type="match status" value="1"/>
</dbReference>
<evidence type="ECO:0000256" key="1">
    <source>
        <dbReference type="SAM" id="MobiDB-lite"/>
    </source>
</evidence>
<feature type="compositionally biased region" description="Polar residues" evidence="1">
    <location>
        <begin position="524"/>
        <end position="547"/>
    </location>
</feature>
<dbReference type="EMBL" id="BDGG01000004">
    <property type="protein sequence ID" value="GAU97143.1"/>
    <property type="molecule type" value="Genomic_DNA"/>
</dbReference>
<feature type="compositionally biased region" description="Low complexity" evidence="1">
    <location>
        <begin position="415"/>
        <end position="430"/>
    </location>
</feature>
<feature type="region of interest" description="Disordered" evidence="1">
    <location>
        <begin position="415"/>
        <end position="446"/>
    </location>
</feature>
<name>A0A1D1VE32_RAMVA</name>
<evidence type="ECO:0000256" key="2">
    <source>
        <dbReference type="SAM" id="SignalP"/>
    </source>
</evidence>
<dbReference type="Pfam" id="PF06468">
    <property type="entry name" value="Spond_N"/>
    <property type="match status" value="1"/>
</dbReference>
<dbReference type="InterPro" id="IPR038678">
    <property type="entry name" value="Spondin_N_sf"/>
</dbReference>
<feature type="compositionally biased region" description="Low complexity" evidence="1">
    <location>
        <begin position="309"/>
        <end position="327"/>
    </location>
</feature>
<dbReference type="InterPro" id="IPR009465">
    <property type="entry name" value="Spondin_N"/>
</dbReference>
<gene>
    <name evidence="4" type="primary">RvY_08495-1</name>
    <name evidence="4" type="synonym">RvY_08495.1</name>
    <name evidence="4" type="ORF">RvY_08495</name>
</gene>
<evidence type="ECO:0000313" key="4">
    <source>
        <dbReference type="EMBL" id="GAU97143.1"/>
    </source>
</evidence>
<dbReference type="Proteomes" id="UP000186922">
    <property type="component" value="Unassembled WGS sequence"/>
</dbReference>
<reference evidence="4 5" key="1">
    <citation type="journal article" date="2016" name="Nat. Commun.">
        <title>Extremotolerant tardigrade genome and improved radiotolerance of human cultured cells by tardigrade-unique protein.</title>
        <authorList>
            <person name="Hashimoto T."/>
            <person name="Horikawa D.D."/>
            <person name="Saito Y."/>
            <person name="Kuwahara H."/>
            <person name="Kozuka-Hata H."/>
            <person name="Shin-I T."/>
            <person name="Minakuchi Y."/>
            <person name="Ohishi K."/>
            <person name="Motoyama A."/>
            <person name="Aizu T."/>
            <person name="Enomoto A."/>
            <person name="Kondo K."/>
            <person name="Tanaka S."/>
            <person name="Hara Y."/>
            <person name="Koshikawa S."/>
            <person name="Sagara H."/>
            <person name="Miura T."/>
            <person name="Yokobori S."/>
            <person name="Miyagawa K."/>
            <person name="Suzuki Y."/>
            <person name="Kubo T."/>
            <person name="Oyama M."/>
            <person name="Kohara Y."/>
            <person name="Fujiyama A."/>
            <person name="Arakawa K."/>
            <person name="Katayama T."/>
            <person name="Toyoda A."/>
            <person name="Kunieda T."/>
        </authorList>
    </citation>
    <scope>NUCLEOTIDE SEQUENCE [LARGE SCALE GENOMIC DNA]</scope>
    <source>
        <strain evidence="4 5">YOKOZUNA-1</strain>
    </source>
</reference>
<feature type="region of interest" description="Disordered" evidence="1">
    <location>
        <begin position="523"/>
        <end position="547"/>
    </location>
</feature>
<organism evidence="4 5">
    <name type="scientific">Ramazzottius varieornatus</name>
    <name type="common">Water bear</name>
    <name type="synonym">Tardigrade</name>
    <dbReference type="NCBI Taxonomy" id="947166"/>
    <lineage>
        <taxon>Eukaryota</taxon>
        <taxon>Metazoa</taxon>
        <taxon>Ecdysozoa</taxon>
        <taxon>Tardigrada</taxon>
        <taxon>Eutardigrada</taxon>
        <taxon>Parachela</taxon>
        <taxon>Hypsibioidea</taxon>
        <taxon>Ramazzottiidae</taxon>
        <taxon>Ramazzottius</taxon>
    </lineage>
</organism>
<protein>
    <recommendedName>
        <fullName evidence="3">Spondin domain-containing protein</fullName>
    </recommendedName>
</protein>
<dbReference type="STRING" id="947166.A0A1D1VE32"/>
<feature type="compositionally biased region" description="Polar residues" evidence="1">
    <location>
        <begin position="220"/>
        <end position="231"/>
    </location>
</feature>
<feature type="region of interest" description="Disordered" evidence="1">
    <location>
        <begin position="192"/>
        <end position="265"/>
    </location>
</feature>
<dbReference type="AlphaFoldDB" id="A0A1D1VE32"/>
<keyword evidence="5" id="KW-1185">Reference proteome</keyword>
<accession>A0A1D1VE32</accession>
<feature type="domain" description="Spondin" evidence="3">
    <location>
        <begin position="30"/>
        <end position="225"/>
    </location>
</feature>
<feature type="chain" id="PRO_5008898336" description="Spondin domain-containing protein" evidence="2">
    <location>
        <begin position="30"/>
        <end position="547"/>
    </location>
</feature>
<dbReference type="PROSITE" id="PS51020">
    <property type="entry name" value="SPONDIN"/>
    <property type="match status" value="1"/>
</dbReference>
<feature type="signal peptide" evidence="2">
    <location>
        <begin position="1"/>
        <end position="29"/>
    </location>
</feature>
<sequence length="547" mass="61872">MNFNLRTPKNLSSLLSLFICMTLLCSARASRRNCPPNTMARYKMEIQGTWTDAGLTGRLLPRGFPVQWRWLTGIGVSLDGREDPYYNETVRTRLYDFVKKGGLSRTVTELTQPTSGVLDTFLLPPLDSSVGESSSVFFVDTNHSHVSFMSRMNHKPHWILSMESVDLCHNGKFRDTFELDLFPFENKPRIVQRSNSNNVPQGVSPTPGRQSFSGYKKSNAYPTHNYNIDTVNQQQHQNRPNNQRNVSPTRKYFRPNGEPSLVAPNTHNSVYRSSSNANGPIYIHNNHNGRADRQELVTPVHIPTVGYNTPATTRNQTTSRTPSTTSRPSISAVRFFLTMPQRFWTSASATATTAIYPFFNYPQADFRPEPMSRERLNRPQPRIHKSDPYIDIMDASSSSLTINATTISNTTSTTTTTRVTAASTSTVPTTKRLETPTPVAPTIRPRRPGYRFFPVIKSAPSLSRRRLPPDSENEISSSRNRRAVRYRQVVDRDAARGFISTAGNIPADFSQPSRFVPNTYRVPHSNNQERNYRQQTVSQSVYSLHLT</sequence>
<keyword evidence="2" id="KW-0732">Signal</keyword>
<feature type="region of interest" description="Disordered" evidence="1">
    <location>
        <begin position="304"/>
        <end position="327"/>
    </location>
</feature>
<comment type="caution">
    <text evidence="4">The sequence shown here is derived from an EMBL/GenBank/DDBJ whole genome shotgun (WGS) entry which is preliminary data.</text>
</comment>